<dbReference type="CDD" id="cd05117">
    <property type="entry name" value="STKc_CAMK"/>
    <property type="match status" value="1"/>
</dbReference>
<dbReference type="InterPro" id="IPR017441">
    <property type="entry name" value="Protein_kinase_ATP_BS"/>
</dbReference>
<dbReference type="SMART" id="SM00220">
    <property type="entry name" value="S_TKc"/>
    <property type="match status" value="1"/>
</dbReference>
<evidence type="ECO:0000259" key="11">
    <source>
        <dbReference type="PROSITE" id="PS50222"/>
    </source>
</evidence>
<keyword evidence="5 12" id="KW-0418">Kinase</keyword>
<gene>
    <name evidence="12" type="ORF">SCF082_LOCUS35204</name>
</gene>
<dbReference type="EMBL" id="CAXAMM010033290">
    <property type="protein sequence ID" value="CAK9070991.1"/>
    <property type="molecule type" value="Genomic_DNA"/>
</dbReference>
<comment type="similarity">
    <text evidence="7">Belongs to the protein kinase superfamily. Ser/Thr protein kinase family. CDPK subfamily.</text>
</comment>
<dbReference type="Pfam" id="PF00069">
    <property type="entry name" value="Pkinase"/>
    <property type="match status" value="1"/>
</dbReference>
<dbReference type="InterPro" id="IPR011992">
    <property type="entry name" value="EF-hand-dom_pair"/>
</dbReference>
<name>A0ABP0P4N2_9DINO</name>
<feature type="domain" description="EF-hand" evidence="11">
    <location>
        <begin position="448"/>
        <end position="483"/>
    </location>
</feature>
<evidence type="ECO:0000313" key="12">
    <source>
        <dbReference type="EMBL" id="CAK9070991.1"/>
    </source>
</evidence>
<dbReference type="InterPro" id="IPR000719">
    <property type="entry name" value="Prot_kinase_dom"/>
</dbReference>
<dbReference type="Gene3D" id="1.10.510.10">
    <property type="entry name" value="Transferase(Phosphotransferase) domain 1"/>
    <property type="match status" value="1"/>
</dbReference>
<keyword evidence="4 8" id="KW-0547">Nucleotide-binding</keyword>
<sequence>MGNRSAKHLCESIVPDQDPLTSIPLSGRIVHADITRDFDIKPTVLGTGYSGAVRLAEHKLTKQQVAVKQFSKHGLKPHRLKLLKSEVEVYLRLDHPNICRLLHAYEGSRDVWLVMELCQCELYTRLCRSKVYCEENAADVMRQVLQAINYLHLHNIVHRDLKLENWMYGTSSTDKDRLKLIDFGFSEIMASDDTVLQMPCGTLHYTSPEVLSRSYSSKCDLWSVGVICYMLLVGRPPFRGATNSKIAHAIMNVEFPRDGRWQYLSLDAQDFIERLLKKDVAERMNASEALEHPWLKARKTTPSLDIGTDVLKSLRTFAQGSHLRRAALTILAYSLTSAELEGLEETFLDFDSSGRGTISLEQLKETMQSRLRVSSEEVGRIFHSFDSQSEEIQYTPFVAALLETRIGHHESKVRAAFEAFDVEGKGYITADSLVHGFNRLSKGTQKSLSKEEAEHWIREVDFKGNGVVNYTSFLAALMGKSLRGLPSTEDLADHPTLRIFDDSPDGGRPRGFTESFASTTASTNTVRQLLNDVAADTDSDSKEGKDGRDVRDKDGRVRSRSFTGSVECAERVQIRNMACEVDERYFA</sequence>
<evidence type="ECO:0000256" key="2">
    <source>
        <dbReference type="ARBA" id="ARBA00022527"/>
    </source>
</evidence>
<feature type="region of interest" description="Disordered" evidence="9">
    <location>
        <begin position="534"/>
        <end position="556"/>
    </location>
</feature>
<reference evidence="12 13" key="1">
    <citation type="submission" date="2024-02" db="EMBL/GenBank/DDBJ databases">
        <authorList>
            <person name="Chen Y."/>
            <person name="Shah S."/>
            <person name="Dougan E. K."/>
            <person name="Thang M."/>
            <person name="Chan C."/>
        </authorList>
    </citation>
    <scope>NUCLEOTIDE SEQUENCE [LARGE SCALE GENOMIC DNA]</scope>
</reference>
<dbReference type="PANTHER" id="PTHR24349">
    <property type="entry name" value="SERINE/THREONINE-PROTEIN KINASE"/>
    <property type="match status" value="1"/>
</dbReference>
<dbReference type="SUPFAM" id="SSF47473">
    <property type="entry name" value="EF-hand"/>
    <property type="match status" value="1"/>
</dbReference>
<dbReference type="InterPro" id="IPR002048">
    <property type="entry name" value="EF_hand_dom"/>
</dbReference>
<evidence type="ECO:0000313" key="13">
    <source>
        <dbReference type="Proteomes" id="UP001642464"/>
    </source>
</evidence>
<keyword evidence="3" id="KW-0808">Transferase</keyword>
<accession>A0ABP0P4N2</accession>
<keyword evidence="2" id="KW-0723">Serine/threonine-protein kinase</keyword>
<evidence type="ECO:0000256" key="5">
    <source>
        <dbReference type="ARBA" id="ARBA00022777"/>
    </source>
</evidence>
<dbReference type="GO" id="GO:0016301">
    <property type="term" value="F:kinase activity"/>
    <property type="evidence" value="ECO:0007669"/>
    <property type="project" value="UniProtKB-KW"/>
</dbReference>
<dbReference type="Gene3D" id="1.10.238.10">
    <property type="entry name" value="EF-hand"/>
    <property type="match status" value="2"/>
</dbReference>
<dbReference type="PROSITE" id="PS50222">
    <property type="entry name" value="EF_HAND_2"/>
    <property type="match status" value="3"/>
</dbReference>
<feature type="domain" description="EF-hand" evidence="11">
    <location>
        <begin position="338"/>
        <end position="373"/>
    </location>
</feature>
<dbReference type="Proteomes" id="UP001642464">
    <property type="component" value="Unassembled WGS sequence"/>
</dbReference>
<dbReference type="InterPro" id="IPR050205">
    <property type="entry name" value="CDPK_Ser/Thr_kinases"/>
</dbReference>
<evidence type="ECO:0000256" key="3">
    <source>
        <dbReference type="ARBA" id="ARBA00022679"/>
    </source>
</evidence>
<feature type="binding site" evidence="8">
    <location>
        <position position="68"/>
    </location>
    <ligand>
        <name>ATP</name>
        <dbReference type="ChEBI" id="CHEBI:30616"/>
    </ligand>
</feature>
<dbReference type="PROSITE" id="PS00107">
    <property type="entry name" value="PROTEIN_KINASE_ATP"/>
    <property type="match status" value="1"/>
</dbReference>
<evidence type="ECO:0000256" key="1">
    <source>
        <dbReference type="ARBA" id="ARBA00001946"/>
    </source>
</evidence>
<dbReference type="InterPro" id="IPR011009">
    <property type="entry name" value="Kinase-like_dom_sf"/>
</dbReference>
<comment type="caution">
    <text evidence="12">The sequence shown here is derived from an EMBL/GenBank/DDBJ whole genome shotgun (WGS) entry which is preliminary data.</text>
</comment>
<evidence type="ECO:0000259" key="10">
    <source>
        <dbReference type="PROSITE" id="PS50011"/>
    </source>
</evidence>
<comment type="cofactor">
    <cofactor evidence="1">
        <name>Mg(2+)</name>
        <dbReference type="ChEBI" id="CHEBI:18420"/>
    </cofactor>
</comment>
<evidence type="ECO:0000256" key="4">
    <source>
        <dbReference type="ARBA" id="ARBA00022741"/>
    </source>
</evidence>
<dbReference type="Pfam" id="PF13499">
    <property type="entry name" value="EF-hand_7"/>
    <property type="match status" value="1"/>
</dbReference>
<evidence type="ECO:0000256" key="8">
    <source>
        <dbReference type="PROSITE-ProRule" id="PRU10141"/>
    </source>
</evidence>
<evidence type="ECO:0000256" key="9">
    <source>
        <dbReference type="SAM" id="MobiDB-lite"/>
    </source>
</evidence>
<dbReference type="SUPFAM" id="SSF56112">
    <property type="entry name" value="Protein kinase-like (PK-like)"/>
    <property type="match status" value="1"/>
</dbReference>
<keyword evidence="13" id="KW-1185">Reference proteome</keyword>
<dbReference type="Gene3D" id="3.30.200.20">
    <property type="entry name" value="Phosphorylase Kinase, domain 1"/>
    <property type="match status" value="1"/>
</dbReference>
<dbReference type="CDD" id="cd00051">
    <property type="entry name" value="EFh"/>
    <property type="match status" value="1"/>
</dbReference>
<feature type="domain" description="EF-hand" evidence="11">
    <location>
        <begin position="408"/>
        <end position="443"/>
    </location>
</feature>
<evidence type="ECO:0000256" key="6">
    <source>
        <dbReference type="ARBA" id="ARBA00022840"/>
    </source>
</evidence>
<dbReference type="PROSITE" id="PS50011">
    <property type="entry name" value="PROTEIN_KINASE_DOM"/>
    <property type="match status" value="1"/>
</dbReference>
<keyword evidence="6 8" id="KW-0067">ATP-binding</keyword>
<evidence type="ECO:0000256" key="7">
    <source>
        <dbReference type="ARBA" id="ARBA00024334"/>
    </source>
</evidence>
<organism evidence="12 13">
    <name type="scientific">Durusdinium trenchii</name>
    <dbReference type="NCBI Taxonomy" id="1381693"/>
    <lineage>
        <taxon>Eukaryota</taxon>
        <taxon>Sar</taxon>
        <taxon>Alveolata</taxon>
        <taxon>Dinophyceae</taxon>
        <taxon>Suessiales</taxon>
        <taxon>Symbiodiniaceae</taxon>
        <taxon>Durusdinium</taxon>
    </lineage>
</organism>
<dbReference type="SMART" id="SM00054">
    <property type="entry name" value="EFh"/>
    <property type="match status" value="3"/>
</dbReference>
<proteinExistence type="inferred from homology"/>
<feature type="compositionally biased region" description="Basic and acidic residues" evidence="9">
    <location>
        <begin position="539"/>
        <end position="556"/>
    </location>
</feature>
<feature type="domain" description="Protein kinase" evidence="10">
    <location>
        <begin position="39"/>
        <end position="295"/>
    </location>
</feature>
<protein>
    <submittedName>
        <fullName evidence="12">Calcium-dependent protein kinase 2 (PfCDPK2)</fullName>
    </submittedName>
</protein>